<dbReference type="GO" id="GO:0046872">
    <property type="term" value="F:metal ion binding"/>
    <property type="evidence" value="ECO:0007669"/>
    <property type="project" value="UniProtKB-KW"/>
</dbReference>
<evidence type="ECO:0000256" key="6">
    <source>
        <dbReference type="ARBA" id="ARBA00023229"/>
    </source>
</evidence>
<dbReference type="Gene3D" id="1.10.600.10">
    <property type="entry name" value="Farnesyl Diphosphate Synthase"/>
    <property type="match status" value="1"/>
</dbReference>
<dbReference type="PANTHER" id="PTHR12001">
    <property type="entry name" value="GERANYLGERANYL PYROPHOSPHATE SYNTHASE"/>
    <property type="match status" value="1"/>
</dbReference>
<dbReference type="GO" id="GO:0008299">
    <property type="term" value="P:isoprenoid biosynthetic process"/>
    <property type="evidence" value="ECO:0007669"/>
    <property type="project" value="UniProtKB-KW"/>
</dbReference>
<dbReference type="OrthoDB" id="9927103at2759"/>
<dbReference type="GO" id="GO:0004659">
    <property type="term" value="F:prenyltransferase activity"/>
    <property type="evidence" value="ECO:0007669"/>
    <property type="project" value="InterPro"/>
</dbReference>
<comment type="similarity">
    <text evidence="2">Belongs to the FPP/GGPP synthase family.</text>
</comment>
<evidence type="ECO:0000256" key="9">
    <source>
        <dbReference type="ARBA" id="ARBA00032448"/>
    </source>
</evidence>
<protein>
    <recommendedName>
        <fullName evidence="10">(2E,6E)-farnesyl diphosphate synthase</fullName>
    </recommendedName>
    <alternativeName>
        <fullName evidence="9">Dimethylallyltranstransferase</fullName>
    </alternativeName>
    <alternativeName>
        <fullName evidence="8">Farnesyl diphosphate synthase</fullName>
    </alternativeName>
    <alternativeName>
        <fullName evidence="7">Geranyltranstransferase</fullName>
    </alternativeName>
</protein>
<dbReference type="SUPFAM" id="SSF48576">
    <property type="entry name" value="Terpenoid synthases"/>
    <property type="match status" value="1"/>
</dbReference>
<evidence type="ECO:0000256" key="8">
    <source>
        <dbReference type="ARBA" id="ARBA00032424"/>
    </source>
</evidence>
<gene>
    <name evidence="12" type="ORF">D9619_012320</name>
</gene>
<dbReference type="AlphaFoldDB" id="A0A8H5AR90"/>
<evidence type="ECO:0000256" key="2">
    <source>
        <dbReference type="ARBA" id="ARBA00006706"/>
    </source>
</evidence>
<dbReference type="Proteomes" id="UP000567179">
    <property type="component" value="Unassembled WGS sequence"/>
</dbReference>
<dbReference type="GO" id="GO:0006744">
    <property type="term" value="P:ubiquinone biosynthetic process"/>
    <property type="evidence" value="ECO:0007669"/>
    <property type="project" value="TreeGrafter"/>
</dbReference>
<evidence type="ECO:0000313" key="12">
    <source>
        <dbReference type="EMBL" id="KAF5309542.1"/>
    </source>
</evidence>
<evidence type="ECO:0000256" key="3">
    <source>
        <dbReference type="ARBA" id="ARBA00022679"/>
    </source>
</evidence>
<proteinExistence type="inferred from homology"/>
<name>A0A8H5AR90_9AGAR</name>
<evidence type="ECO:0000256" key="5">
    <source>
        <dbReference type="ARBA" id="ARBA00022842"/>
    </source>
</evidence>
<keyword evidence="13" id="KW-1185">Reference proteome</keyword>
<feature type="compositionally biased region" description="Low complexity" evidence="11">
    <location>
        <begin position="174"/>
        <end position="188"/>
    </location>
</feature>
<evidence type="ECO:0000256" key="1">
    <source>
        <dbReference type="ARBA" id="ARBA00001946"/>
    </source>
</evidence>
<dbReference type="InterPro" id="IPR033749">
    <property type="entry name" value="Polyprenyl_synt_CS"/>
</dbReference>
<evidence type="ECO:0000256" key="11">
    <source>
        <dbReference type="SAM" id="MobiDB-lite"/>
    </source>
</evidence>
<evidence type="ECO:0000256" key="10">
    <source>
        <dbReference type="ARBA" id="ARBA00032873"/>
    </source>
</evidence>
<dbReference type="PROSITE" id="PS00723">
    <property type="entry name" value="POLYPRENYL_SYNTHASE_1"/>
    <property type="match status" value="1"/>
</dbReference>
<comment type="caution">
    <text evidence="12">The sequence shown here is derived from an EMBL/GenBank/DDBJ whole genome shotgun (WGS) entry which is preliminary data.</text>
</comment>
<keyword evidence="4" id="KW-0479">Metal-binding</keyword>
<organism evidence="12 13">
    <name type="scientific">Psilocybe cf. subviscida</name>
    <dbReference type="NCBI Taxonomy" id="2480587"/>
    <lineage>
        <taxon>Eukaryota</taxon>
        <taxon>Fungi</taxon>
        <taxon>Dikarya</taxon>
        <taxon>Basidiomycota</taxon>
        <taxon>Agaricomycotina</taxon>
        <taxon>Agaricomycetes</taxon>
        <taxon>Agaricomycetidae</taxon>
        <taxon>Agaricales</taxon>
        <taxon>Agaricineae</taxon>
        <taxon>Strophariaceae</taxon>
        <taxon>Psilocybe</taxon>
    </lineage>
</organism>
<evidence type="ECO:0000313" key="13">
    <source>
        <dbReference type="Proteomes" id="UP000567179"/>
    </source>
</evidence>
<dbReference type="GO" id="GO:1990234">
    <property type="term" value="C:transferase complex"/>
    <property type="evidence" value="ECO:0007669"/>
    <property type="project" value="TreeGrafter"/>
</dbReference>
<sequence>MYSRWLARAAAKKAKAPRTSAFRSLTTEAATKPPAASSPHDLLSSELATLRCTLLPLLGAGHPVLSDVAQYYFRHPSKQVRPLIVLLLAQATNGLGHGWARKLEEAEKGLGVPQADWNLAAVAGDGAECYLDQPLTRRDVLTDWNPHLPTHTAAFGEPFSVFPPTLDASVEGEPSPSSSTTPARTTNPLQRVASACTTSTASSSSSCTPSSTSGLAHTILPTQIRLAQVVEMMHTASLLHDDVIDASPLRRGSPSAPSRFSNKRAVLGGNFVLGRASAALARLGDDEATELIASVLANLVEGEILQLREVVGAAEAEAAAQATRVAEDEGKTQPPPSPEAVRAAWTVYLQKTYLKTASLMAKGARASVVLGGCEDAEEGAAAQWKDIAYAYGRNLGIAFQLVDDVLDYESLDAADVSKKKTDGKTGEETLGKPAGADLQLGLATGPALYAWEEHPAMGALIARKFNMPGDVDMARELVARSSGVARTRELALAYANKARDVLAPLPPSPAKDALLALAGKVVKRKS</sequence>
<feature type="region of interest" description="Disordered" evidence="11">
    <location>
        <begin position="165"/>
        <end position="188"/>
    </location>
</feature>
<dbReference type="Pfam" id="PF00348">
    <property type="entry name" value="polyprenyl_synt"/>
    <property type="match status" value="1"/>
</dbReference>
<dbReference type="InterPro" id="IPR008949">
    <property type="entry name" value="Isoprenoid_synthase_dom_sf"/>
</dbReference>
<dbReference type="InterPro" id="IPR000092">
    <property type="entry name" value="Polyprenyl_synt"/>
</dbReference>
<evidence type="ECO:0000256" key="4">
    <source>
        <dbReference type="ARBA" id="ARBA00022723"/>
    </source>
</evidence>
<accession>A0A8H5AR90</accession>
<keyword evidence="5" id="KW-0460">Magnesium</keyword>
<keyword evidence="6" id="KW-0414">Isoprene biosynthesis</keyword>
<reference evidence="12 13" key="1">
    <citation type="journal article" date="2020" name="ISME J.">
        <title>Uncovering the hidden diversity of litter-decomposition mechanisms in mushroom-forming fungi.</title>
        <authorList>
            <person name="Floudas D."/>
            <person name="Bentzer J."/>
            <person name="Ahren D."/>
            <person name="Johansson T."/>
            <person name="Persson P."/>
            <person name="Tunlid A."/>
        </authorList>
    </citation>
    <scope>NUCLEOTIDE SEQUENCE [LARGE SCALE GENOMIC DNA]</scope>
    <source>
        <strain evidence="12 13">CBS 101986</strain>
    </source>
</reference>
<dbReference type="PROSITE" id="PS00444">
    <property type="entry name" value="POLYPRENYL_SYNTHASE_2"/>
    <property type="match status" value="1"/>
</dbReference>
<dbReference type="CDD" id="cd00685">
    <property type="entry name" value="Trans_IPPS_HT"/>
    <property type="match status" value="1"/>
</dbReference>
<comment type="cofactor">
    <cofactor evidence="1">
        <name>Mg(2+)</name>
        <dbReference type="ChEBI" id="CHEBI:18420"/>
    </cofactor>
</comment>
<evidence type="ECO:0000256" key="7">
    <source>
        <dbReference type="ARBA" id="ARBA00032380"/>
    </source>
</evidence>
<dbReference type="PANTHER" id="PTHR12001:SF69">
    <property type="entry name" value="ALL TRANS-POLYPRENYL-DIPHOSPHATE SYNTHASE PDSS1"/>
    <property type="match status" value="1"/>
</dbReference>
<keyword evidence="3" id="KW-0808">Transferase</keyword>
<dbReference type="EMBL" id="JAACJJ010000059">
    <property type="protein sequence ID" value="KAF5309542.1"/>
    <property type="molecule type" value="Genomic_DNA"/>
</dbReference>